<sequence length="360" mass="40543">MKFIFTFSIFLFFSCAYAQEHSQFVPFKFEGKLGLLNVSGTELIPPDAFVDGPGNYDVVGDFQSYIIAKNEGEDQVIDARSGEEQFVGRLDRTCGLLRINKDSYYHFKVNGNSVLLNSAGSPIQLTTSYKKIEPNHDSWDNGSVDDKQYLWALKDDETYDVLAANDGFTPVNSLPKFESFDLVYGINVNAPLTLIGFVLGSKTAIQRTFGQKYGIPESSYTIEVYNTSFKKLGTTVYEHEAIAKLFNQKIELRGSMIPPPGMANQILIPQNRTIVLNNEFSLIPATDDPGQLVLVNTQQGNAPVLGNDHFDYRYISTSKNLEALLQIRHSETGTFFYFDFDGLYFPKGVPLIPKKYRQWN</sequence>
<reference evidence="2 3" key="1">
    <citation type="submission" date="2018-04" db="EMBL/GenBank/DDBJ databases">
        <title>Sphingobacterium sp. M46 Genome.</title>
        <authorList>
            <person name="Cheng J."/>
            <person name="Li Y."/>
        </authorList>
    </citation>
    <scope>NUCLEOTIDE SEQUENCE [LARGE SCALE GENOMIC DNA]</scope>
    <source>
        <strain evidence="2 3">M46</strain>
    </source>
</reference>
<proteinExistence type="predicted"/>
<dbReference type="RefSeq" id="WP_108636580.1">
    <property type="nucleotide sequence ID" value="NZ_QCXX01000009.1"/>
</dbReference>
<evidence type="ECO:0000313" key="2">
    <source>
        <dbReference type="EMBL" id="PUV21756.1"/>
    </source>
</evidence>
<comment type="caution">
    <text evidence="2">The sequence shown here is derived from an EMBL/GenBank/DDBJ whole genome shotgun (WGS) entry which is preliminary data.</text>
</comment>
<evidence type="ECO:0000313" key="3">
    <source>
        <dbReference type="Proteomes" id="UP000250831"/>
    </source>
</evidence>
<name>A0A363NLQ1_9SPHI</name>
<feature type="chain" id="PRO_5016916229" evidence="1">
    <location>
        <begin position="19"/>
        <end position="360"/>
    </location>
</feature>
<dbReference type="AlphaFoldDB" id="A0A363NLQ1"/>
<dbReference type="Proteomes" id="UP000250831">
    <property type="component" value="Unassembled WGS sequence"/>
</dbReference>
<dbReference type="PROSITE" id="PS51257">
    <property type="entry name" value="PROKAR_LIPOPROTEIN"/>
    <property type="match status" value="1"/>
</dbReference>
<evidence type="ECO:0000256" key="1">
    <source>
        <dbReference type="SAM" id="SignalP"/>
    </source>
</evidence>
<accession>A0A363NLQ1</accession>
<gene>
    <name evidence="2" type="ORF">DCO56_25835</name>
</gene>
<organism evidence="2 3">
    <name type="scientific">Sphingobacterium athyrii</name>
    <dbReference type="NCBI Taxonomy" id="2152717"/>
    <lineage>
        <taxon>Bacteria</taxon>
        <taxon>Pseudomonadati</taxon>
        <taxon>Bacteroidota</taxon>
        <taxon>Sphingobacteriia</taxon>
        <taxon>Sphingobacteriales</taxon>
        <taxon>Sphingobacteriaceae</taxon>
        <taxon>Sphingobacterium</taxon>
    </lineage>
</organism>
<keyword evidence="1" id="KW-0732">Signal</keyword>
<protein>
    <submittedName>
        <fullName evidence="2">Uncharacterized protein</fullName>
    </submittedName>
</protein>
<feature type="signal peptide" evidence="1">
    <location>
        <begin position="1"/>
        <end position="18"/>
    </location>
</feature>
<dbReference type="OrthoDB" id="697624at2"/>
<keyword evidence="3" id="KW-1185">Reference proteome</keyword>
<dbReference type="EMBL" id="QCXX01000009">
    <property type="protein sequence ID" value="PUV21756.1"/>
    <property type="molecule type" value="Genomic_DNA"/>
</dbReference>